<protein>
    <submittedName>
        <fullName evidence="2">Uncharacterized protein</fullName>
    </submittedName>
</protein>
<dbReference type="PATRIC" id="fig|1160705.3.peg.7799"/>
<name>L8P0U1_STRVR</name>
<proteinExistence type="predicted"/>
<reference evidence="2 3" key="1">
    <citation type="journal article" date="2013" name="Genome Announc.">
        <title>Draft Genome Sequence of Streptomyces viridochromogenes Strain Tu57, Producer of Avilamycin.</title>
        <authorList>
            <person name="Gruning B.A."/>
            <person name="Erxleben A."/>
            <person name="Hahnlein A."/>
            <person name="Gunther S."/>
        </authorList>
    </citation>
    <scope>NUCLEOTIDE SEQUENCE [LARGE SCALE GENOMIC DNA]</scope>
    <source>
        <strain evidence="2 3">Tue57</strain>
    </source>
</reference>
<accession>L8P0U1</accession>
<evidence type="ECO:0000313" key="3">
    <source>
        <dbReference type="Proteomes" id="UP000011205"/>
    </source>
</evidence>
<dbReference type="AlphaFoldDB" id="L8P0U1"/>
<dbReference type="RefSeq" id="WP_004003353.1">
    <property type="nucleotide sequence ID" value="NZ_AMLP01000243.1"/>
</dbReference>
<evidence type="ECO:0000313" key="2">
    <source>
        <dbReference type="EMBL" id="ELS51161.1"/>
    </source>
</evidence>
<gene>
    <name evidence="2" type="ORF">STVIR_7889</name>
</gene>
<evidence type="ECO:0000256" key="1">
    <source>
        <dbReference type="SAM" id="MobiDB-lite"/>
    </source>
</evidence>
<comment type="caution">
    <text evidence="2">The sequence shown here is derived from an EMBL/GenBank/DDBJ whole genome shotgun (WGS) entry which is preliminary data.</text>
</comment>
<dbReference type="EMBL" id="AMLP01000243">
    <property type="protein sequence ID" value="ELS51161.1"/>
    <property type="molecule type" value="Genomic_DNA"/>
</dbReference>
<organism evidence="2 3">
    <name type="scientific">Streptomyces viridochromogenes Tue57</name>
    <dbReference type="NCBI Taxonomy" id="1160705"/>
    <lineage>
        <taxon>Bacteria</taxon>
        <taxon>Bacillati</taxon>
        <taxon>Actinomycetota</taxon>
        <taxon>Actinomycetes</taxon>
        <taxon>Kitasatosporales</taxon>
        <taxon>Streptomycetaceae</taxon>
        <taxon>Streptomyces</taxon>
    </lineage>
</organism>
<feature type="region of interest" description="Disordered" evidence="1">
    <location>
        <begin position="67"/>
        <end position="86"/>
    </location>
</feature>
<dbReference type="Proteomes" id="UP000011205">
    <property type="component" value="Unassembled WGS sequence"/>
</dbReference>
<sequence length="86" mass="9802">MEIMDIEELEMIEGIQEESGPSMLDILRGKRSGSLRNCAVRNHTFQVMRLRPSRPTRHSDLLHAALKPLADTLPRPPQDQAREEQG</sequence>